<evidence type="ECO:0000256" key="3">
    <source>
        <dbReference type="ARBA" id="ARBA00022729"/>
    </source>
</evidence>
<dbReference type="Proteomes" id="UP000717364">
    <property type="component" value="Unassembled WGS sequence"/>
</dbReference>
<keyword evidence="4" id="KW-0560">Oxidoreductase</keyword>
<evidence type="ECO:0000256" key="5">
    <source>
        <dbReference type="ARBA" id="ARBA00023004"/>
    </source>
</evidence>
<dbReference type="InterPro" id="IPR051395">
    <property type="entry name" value="Cytochrome_c_Peroxidase/MauG"/>
</dbReference>
<keyword evidence="5 6" id="KW-0408">Iron</keyword>
<proteinExistence type="predicted"/>
<evidence type="ECO:0000256" key="1">
    <source>
        <dbReference type="ARBA" id="ARBA00022617"/>
    </source>
</evidence>
<dbReference type="PANTHER" id="PTHR30600">
    <property type="entry name" value="CYTOCHROME C PEROXIDASE-RELATED"/>
    <property type="match status" value="1"/>
</dbReference>
<dbReference type="PANTHER" id="PTHR30600:SF10">
    <property type="entry name" value="BLL6722 PROTEIN"/>
    <property type="match status" value="1"/>
</dbReference>
<dbReference type="SUPFAM" id="SSF46626">
    <property type="entry name" value="Cytochrome c"/>
    <property type="match status" value="1"/>
</dbReference>
<dbReference type="PROSITE" id="PS51007">
    <property type="entry name" value="CYTC"/>
    <property type="match status" value="1"/>
</dbReference>
<dbReference type="EMBL" id="JADOES010000045">
    <property type="protein sequence ID" value="MBT9317381.1"/>
    <property type="molecule type" value="Genomic_DNA"/>
</dbReference>
<evidence type="ECO:0000256" key="2">
    <source>
        <dbReference type="ARBA" id="ARBA00022723"/>
    </source>
</evidence>
<evidence type="ECO:0000259" key="7">
    <source>
        <dbReference type="PROSITE" id="PS51007"/>
    </source>
</evidence>
<keyword evidence="1 6" id="KW-0349">Heme</keyword>
<evidence type="ECO:0000313" key="8">
    <source>
        <dbReference type="EMBL" id="MBT9317381.1"/>
    </source>
</evidence>
<dbReference type="RefSeq" id="WP_215610448.1">
    <property type="nucleotide sequence ID" value="NZ_JADOES010000045.1"/>
</dbReference>
<organism evidence="8 9">
    <name type="scientific">Leptothoe spongobia TAU-MAC 1115</name>
    <dbReference type="NCBI Taxonomy" id="1967444"/>
    <lineage>
        <taxon>Bacteria</taxon>
        <taxon>Bacillati</taxon>
        <taxon>Cyanobacteriota</taxon>
        <taxon>Cyanophyceae</taxon>
        <taxon>Nodosilineales</taxon>
        <taxon>Cymatolegaceae</taxon>
        <taxon>Leptothoe</taxon>
        <taxon>Leptothoe spongobia</taxon>
    </lineage>
</organism>
<name>A0A947GR70_9CYAN</name>
<evidence type="ECO:0000256" key="6">
    <source>
        <dbReference type="PROSITE-ProRule" id="PRU00433"/>
    </source>
</evidence>
<dbReference type="Gene3D" id="1.10.760.10">
    <property type="entry name" value="Cytochrome c-like domain"/>
    <property type="match status" value="1"/>
</dbReference>
<dbReference type="GO" id="GO:0004130">
    <property type="term" value="F:cytochrome-c peroxidase activity"/>
    <property type="evidence" value="ECO:0007669"/>
    <property type="project" value="TreeGrafter"/>
</dbReference>
<dbReference type="AlphaFoldDB" id="A0A947GR70"/>
<dbReference type="GO" id="GO:0020037">
    <property type="term" value="F:heme binding"/>
    <property type="evidence" value="ECO:0007669"/>
    <property type="project" value="InterPro"/>
</dbReference>
<comment type="caution">
    <text evidence="8">The sequence shown here is derived from an EMBL/GenBank/DDBJ whole genome shotgun (WGS) entry which is preliminary data.</text>
</comment>
<keyword evidence="9" id="KW-1185">Reference proteome</keyword>
<dbReference type="GO" id="GO:0046872">
    <property type="term" value="F:metal ion binding"/>
    <property type="evidence" value="ECO:0007669"/>
    <property type="project" value="UniProtKB-KW"/>
</dbReference>
<reference evidence="8" key="1">
    <citation type="submission" date="2020-11" db="EMBL/GenBank/DDBJ databases">
        <authorList>
            <person name="Konstantinou D."/>
            <person name="Gkelis S."/>
            <person name="Popin R."/>
            <person name="Fewer D."/>
            <person name="Sivonen K."/>
        </authorList>
    </citation>
    <scope>NUCLEOTIDE SEQUENCE</scope>
    <source>
        <strain evidence="8">TAU-MAC 1115</strain>
    </source>
</reference>
<sequence>MGRLRRIILSIFLAFVCLTSLLLHDALFSTRRTLANEGLLASAPTQPIGHYDYFGQLLSPQAAAQVVKNPRRLPNSPSSSQVKRSLVRITDNMLESGEDLFFERKLGDTFGLQAVLGFGFGLEKVQPELAQAIQTLAGRGTSNLRIQLQKSLSLGSVTLPAGFPIDTGFDVVPGGTSPIGLKSNGDITCAICHVAVSETGQRLDGIPNGDLDVRLLVALATNSAAGFARLNINPLDPRYQGNGKTIIDSQGQLVKLPDPDKFEQAFDDLVLSLPVGFFESSPDGINNTTQIPSLFTFGNQPYTAGGEFSIGPFAGLSSTNNGVHSSEINILAAAQLSAETLGIDPEVYLGVALQNAAIPSLRLPDGPPIQPSLWLRQVAPNPALAELEDQIPAPGTGTYPNLSPSLFTFNGLVFSPDTNDSQDDARGLYLAANNAMSVWQNSLTPPPNRTPENQAALQSGSVQRGAKVFEDAGCISCHIPPFFTDNKIHPVSEIRTNPARGRSRLGLIDLLAEPKIYTPTTTVPPSSRGSAVVDVPTESVANSSTSLPSGLLPNGGYKTTSLRGLYLSAPYLHDGGVAVRKGALRFNQNGSFTVVDSTGLGLPGTLLGLPSSPLPSQPADSASSLRALVDRDLRAQVIAINQAFPTLTINNLDGTGHEFYVDGQEGFTARQQSDLVNFLLALDDNPGEF</sequence>
<keyword evidence="3" id="KW-0732">Signal</keyword>
<protein>
    <recommendedName>
        <fullName evidence="7">Cytochrome c domain-containing protein</fullName>
    </recommendedName>
</protein>
<dbReference type="GO" id="GO:0009055">
    <property type="term" value="F:electron transfer activity"/>
    <property type="evidence" value="ECO:0007669"/>
    <property type="project" value="InterPro"/>
</dbReference>
<evidence type="ECO:0000256" key="4">
    <source>
        <dbReference type="ARBA" id="ARBA00023002"/>
    </source>
</evidence>
<evidence type="ECO:0000313" key="9">
    <source>
        <dbReference type="Proteomes" id="UP000717364"/>
    </source>
</evidence>
<accession>A0A947GR70</accession>
<keyword evidence="2 6" id="KW-0479">Metal-binding</keyword>
<feature type="domain" description="Cytochrome c" evidence="7">
    <location>
        <begin position="460"/>
        <end position="629"/>
    </location>
</feature>
<dbReference type="InterPro" id="IPR009056">
    <property type="entry name" value="Cyt_c-like_dom"/>
</dbReference>
<reference evidence="8" key="2">
    <citation type="journal article" date="2021" name="Mar. Drugs">
        <title>Genome Reduction and Secondary Metabolism of the Marine Sponge-Associated Cyanobacterium Leptothoe.</title>
        <authorList>
            <person name="Konstantinou D."/>
            <person name="Popin R.V."/>
            <person name="Fewer D.P."/>
            <person name="Sivonen K."/>
            <person name="Gkelis S."/>
        </authorList>
    </citation>
    <scope>NUCLEOTIDE SEQUENCE</scope>
    <source>
        <strain evidence="8">TAU-MAC 1115</strain>
    </source>
</reference>
<gene>
    <name evidence="8" type="ORF">IXB50_18320</name>
</gene>
<dbReference type="InterPro" id="IPR036909">
    <property type="entry name" value="Cyt_c-like_dom_sf"/>
</dbReference>